<dbReference type="Proteomes" id="UP000467305">
    <property type="component" value="Unassembled WGS sequence"/>
</dbReference>
<evidence type="ECO:0000313" key="1">
    <source>
        <dbReference type="EMBL" id="KAB1153395.1"/>
    </source>
</evidence>
<evidence type="ECO:0008006" key="3">
    <source>
        <dbReference type="Google" id="ProtNLM"/>
    </source>
</evidence>
<keyword evidence="2" id="KW-1185">Reference proteome</keyword>
<comment type="caution">
    <text evidence="1">The sequence shown here is derived from an EMBL/GenBank/DDBJ whole genome shotgun (WGS) entry which is preliminary data.</text>
</comment>
<gene>
    <name evidence="1" type="ORF">F7018_17170</name>
</gene>
<sequence length="210" mass="24710">MTNTEIKRIYKNHLKDVLPSGFILKGGILYNKDINELLVGFCFEKSGFHKDGVYVWSFVMPLYVEKEDLSLTFGKRMEIKKNGGVWRLKNNSDIDKTISELKSLMKKELKAFLSKIKTSEDFYDYFKNKKVKNIRIKEALVYSAIHSDNKKGKKLISEFIKELQKEDLEIGWIKSILEAMVYLEKEYENKNDLNVFFNKNIEQTKLNLKL</sequence>
<organism evidence="1 2">
    <name type="scientific">Tenacibaculum aiptasiae</name>
    <dbReference type="NCBI Taxonomy" id="426481"/>
    <lineage>
        <taxon>Bacteria</taxon>
        <taxon>Pseudomonadati</taxon>
        <taxon>Bacteroidota</taxon>
        <taxon>Flavobacteriia</taxon>
        <taxon>Flavobacteriales</taxon>
        <taxon>Flavobacteriaceae</taxon>
        <taxon>Tenacibaculum</taxon>
    </lineage>
</organism>
<accession>A0A7J5A777</accession>
<evidence type="ECO:0000313" key="2">
    <source>
        <dbReference type="Proteomes" id="UP000467305"/>
    </source>
</evidence>
<reference evidence="1 2" key="1">
    <citation type="submission" date="2019-09" db="EMBL/GenBank/DDBJ databases">
        <authorList>
            <person name="Cao W.R."/>
        </authorList>
    </citation>
    <scope>NUCLEOTIDE SEQUENCE [LARGE SCALE GENOMIC DNA]</scope>
    <source>
        <strain evidence="2">a4</strain>
    </source>
</reference>
<dbReference type="AlphaFoldDB" id="A0A7J5A777"/>
<protein>
    <recommendedName>
        <fullName evidence="3">DUF4304 domain-containing protein</fullName>
    </recommendedName>
</protein>
<name>A0A7J5A777_9FLAO</name>
<proteinExistence type="predicted"/>
<dbReference type="RefSeq" id="WP_150901334.1">
    <property type="nucleotide sequence ID" value="NZ_WAAU01000035.1"/>
</dbReference>
<dbReference type="EMBL" id="WAAU01000035">
    <property type="protein sequence ID" value="KAB1153395.1"/>
    <property type="molecule type" value="Genomic_DNA"/>
</dbReference>